<reference evidence="1" key="1">
    <citation type="journal article" date="2017" name="Gigascience">
        <title>The first near-complete assembly of the hexaploid bread wheat genome, Triticum aestivum.</title>
        <authorList>
            <person name="Zimin A.V."/>
            <person name="Puiu D."/>
            <person name="Hall R."/>
            <person name="Kingan S."/>
            <person name="Clavijo B.J."/>
            <person name="Salzberg S.L."/>
        </authorList>
    </citation>
    <scope>NUCLEOTIDE SEQUENCE</scope>
    <source>
        <tissue evidence="1">Leaf</tissue>
    </source>
</reference>
<accession>A0A9R1EFF7</accession>
<proteinExistence type="predicted"/>
<name>A0A9R1EFF7_WHEAT</name>
<feature type="non-terminal residue" evidence="1">
    <location>
        <position position="12"/>
    </location>
</feature>
<evidence type="ECO:0000313" key="1">
    <source>
        <dbReference type="EMBL" id="KAF7009091.1"/>
    </source>
</evidence>
<dbReference type="EMBL" id="CM022215">
    <property type="protein sequence ID" value="KAF7009091.1"/>
    <property type="molecule type" value="Genomic_DNA"/>
</dbReference>
<gene>
    <name evidence="1" type="ORF">CFC21_023694</name>
</gene>
<dbReference type="Proteomes" id="UP000815260">
    <property type="component" value="Chromosome 2B"/>
</dbReference>
<reference evidence="1" key="2">
    <citation type="submission" date="2020-03" db="EMBL/GenBank/DDBJ databases">
        <title>The second near-complete assembly of the hexaploid bread wheat (Triticum aestivum) genome.</title>
        <authorList>
            <person name="Zimin A.V."/>
            <person name="Puiu D."/>
            <person name="Shumante A."/>
            <person name="Alonge M."/>
            <person name="Salzberg S.L."/>
        </authorList>
    </citation>
    <scope>NUCLEOTIDE SEQUENCE</scope>
    <source>
        <tissue evidence="1">Leaf</tissue>
    </source>
</reference>
<organism evidence="1">
    <name type="scientific">Triticum aestivum</name>
    <name type="common">Wheat</name>
    <dbReference type="NCBI Taxonomy" id="4565"/>
    <lineage>
        <taxon>Eukaryota</taxon>
        <taxon>Viridiplantae</taxon>
        <taxon>Streptophyta</taxon>
        <taxon>Embryophyta</taxon>
        <taxon>Tracheophyta</taxon>
        <taxon>Spermatophyta</taxon>
        <taxon>Magnoliopsida</taxon>
        <taxon>Liliopsida</taxon>
        <taxon>Poales</taxon>
        <taxon>Poaceae</taxon>
        <taxon>BOP clade</taxon>
        <taxon>Pooideae</taxon>
        <taxon>Triticodae</taxon>
        <taxon>Triticeae</taxon>
        <taxon>Triticinae</taxon>
        <taxon>Triticum</taxon>
    </lineage>
</organism>
<comment type="caution">
    <text evidence="1">The sequence shown here is derived from an EMBL/GenBank/DDBJ whole genome shotgun (WGS) entry which is preliminary data.</text>
</comment>
<protein>
    <submittedName>
        <fullName evidence="1">Uncharacterized protein</fullName>
    </submittedName>
</protein>
<sequence length="12" mass="1580">MLEKDRISYFYD</sequence>